<dbReference type="InParanoid" id="A7RUR1"/>
<dbReference type="GO" id="GO:1902093">
    <property type="term" value="P:positive regulation of flagellated sperm motility"/>
    <property type="evidence" value="ECO:0000318"/>
    <property type="project" value="GO_Central"/>
</dbReference>
<dbReference type="EMBL" id="DS469541">
    <property type="protein sequence ID" value="EDO44742.1"/>
    <property type="molecule type" value="Genomic_DNA"/>
</dbReference>
<reference evidence="3 4" key="1">
    <citation type="journal article" date="2007" name="Science">
        <title>Sea anemone genome reveals ancestral eumetazoan gene repertoire and genomic organization.</title>
        <authorList>
            <person name="Putnam N.H."/>
            <person name="Srivastava M."/>
            <person name="Hellsten U."/>
            <person name="Dirks B."/>
            <person name="Chapman J."/>
            <person name="Salamov A."/>
            <person name="Terry A."/>
            <person name="Shapiro H."/>
            <person name="Lindquist E."/>
            <person name="Kapitonov V.V."/>
            <person name="Jurka J."/>
            <person name="Genikhovich G."/>
            <person name="Grigoriev I.V."/>
            <person name="Lucas S.M."/>
            <person name="Steele R.E."/>
            <person name="Finnerty J.R."/>
            <person name="Technau U."/>
            <person name="Martindale M.Q."/>
            <person name="Rokhsar D.S."/>
        </authorList>
    </citation>
    <scope>NUCLEOTIDE SEQUENCE [LARGE SCALE GENOMIC DNA]</scope>
    <source>
        <strain evidence="4">CH2 X CH6</strain>
    </source>
</reference>
<dbReference type="Gene3D" id="1.25.10.10">
    <property type="entry name" value="Leucine-rich Repeat Variant"/>
    <property type="match status" value="2"/>
</dbReference>
<feature type="domain" description="Cilia- and flagella-associated protein 69 ARM repeats" evidence="2">
    <location>
        <begin position="115"/>
        <end position="488"/>
    </location>
</feature>
<feature type="domain" description="Cilia- and flagella-associated protein 69 ARM repeats" evidence="2">
    <location>
        <begin position="543"/>
        <end position="753"/>
    </location>
</feature>
<accession>A7RUR1</accession>
<keyword evidence="1" id="KW-0175">Coiled coil</keyword>
<dbReference type="STRING" id="45351.A7RUR1"/>
<feature type="coiled-coil region" evidence="1">
    <location>
        <begin position="786"/>
        <end position="822"/>
    </location>
</feature>
<dbReference type="SUPFAM" id="SSF48371">
    <property type="entry name" value="ARM repeat"/>
    <property type="match status" value="1"/>
</dbReference>
<protein>
    <recommendedName>
        <fullName evidence="2">Cilia- and flagella-associated protein 69 ARM repeats domain-containing protein</fullName>
    </recommendedName>
</protein>
<name>A7RUR1_NEMVE</name>
<evidence type="ECO:0000256" key="1">
    <source>
        <dbReference type="SAM" id="Coils"/>
    </source>
</evidence>
<evidence type="ECO:0000313" key="3">
    <source>
        <dbReference type="EMBL" id="EDO44742.1"/>
    </source>
</evidence>
<dbReference type="InterPro" id="IPR048733">
    <property type="entry name" value="CFA69_ARM_dom"/>
</dbReference>
<dbReference type="Pfam" id="PF21049">
    <property type="entry name" value="CFA69_ARM_rpt"/>
    <property type="match status" value="2"/>
</dbReference>
<dbReference type="PANTHER" id="PTHR14716:SF0">
    <property type="entry name" value="CILIA- AND FLAGELLA-ASSOCIATED PROTEIN 69"/>
    <property type="match status" value="1"/>
</dbReference>
<evidence type="ECO:0000313" key="4">
    <source>
        <dbReference type="Proteomes" id="UP000001593"/>
    </source>
</evidence>
<proteinExistence type="predicted"/>
<gene>
    <name evidence="3" type="ORF">NEMVEDRAFT_v1g240826</name>
</gene>
<dbReference type="eggNOG" id="ENOG502QV2V">
    <property type="taxonomic scope" value="Eukaryota"/>
</dbReference>
<keyword evidence="4" id="KW-1185">Reference proteome</keyword>
<sequence>MATATQLPPIPVVNNVITDEEVLFNTTESKNMQTLKHIPVSVAKTHKLICDKHSRGLAERHARAVHRLTKHFNRGFVSFNERQERTYWFPFLKEKSSDEALYAEAIISLLTEMDCQVPNPQFIKSQIEKSGIARSLVECLEFLQDLETRLEVMRVLQHYSCSALNCDDMLSVSGAGLICSSLNLPDPSGRLVFLSVEILWNLLEQGSKQVVSDQLNCKECIGALKDGFLKQIKEGYSHADRQLRNDLLVISSLVASCCADAPFVETGFTKVLVLFATFTEVKSHNPLVRNFKLYQNHEDFELKKLLMNTLILLSHDCTASQIMSEGRVLLSLLEYVKPNDNLSSPDWSPAQFEELQLQALDTLCTIGPLCIEDYMTCQGNTRLLMLLEWCVGQADYGGHGNSYHGSGGRGNKRAQMRFVLRLLRSMVSVGDEGVNQDCIDQGAIHQLVGILLNASTSPDDNDVIDIEMQCDMLIIVSTLCEGDIHRKAAIPIDVDSTYRPLSLLLLLGPPGRYPYCCYWDLQVAIPIDVDGTSRPLSLLMLMELFGVSGVQVVIEYLKKDPSKINSPLGHHKLLLATVDCIWSAVLGSFITEQVFLESEGIFYLLDLLEVCPSTMQHLVLGCLVDLCENQKVLPHVLAWRGKQEITVSKLLVNLWKKEEASMGVLRDSTGAIADPKKPLEGRLQERQGVIPLPADRPSQSIVDVSENMRAKIFSMFCKIGFNALPGLSTADYVTIALIEKYLDFKMGEVWQEIKVELEQENIRPVTPDAECLNEITKLLDERANDVAAAQVQLMQTQKNQDLIEEEEQYEMIKENHRQEEKAYRDFCDFVTRTSDYTVLKGAGSYDSSRKLAGHGKLTLVRDKSVCRRMALQFENRYGKVNKGKYVGKSIKISLYEKVNMGKSTKIS</sequence>
<dbReference type="InterPro" id="IPR016024">
    <property type="entry name" value="ARM-type_fold"/>
</dbReference>
<dbReference type="PANTHER" id="PTHR14716">
    <property type="entry name" value="CILIA- AND FLAGELLA-ASSOCIATED PROTEIN 69"/>
    <property type="match status" value="1"/>
</dbReference>
<dbReference type="HOGENOM" id="CLU_322533_0_0_1"/>
<dbReference type="AlphaFoldDB" id="A7RUR1"/>
<dbReference type="Proteomes" id="UP000001593">
    <property type="component" value="Unassembled WGS sequence"/>
</dbReference>
<organism evidence="3 4">
    <name type="scientific">Nematostella vectensis</name>
    <name type="common">Starlet sea anemone</name>
    <dbReference type="NCBI Taxonomy" id="45351"/>
    <lineage>
        <taxon>Eukaryota</taxon>
        <taxon>Metazoa</taxon>
        <taxon>Cnidaria</taxon>
        <taxon>Anthozoa</taxon>
        <taxon>Hexacorallia</taxon>
        <taxon>Actiniaria</taxon>
        <taxon>Edwardsiidae</taxon>
        <taxon>Nematostella</taxon>
    </lineage>
</organism>
<dbReference type="PhylomeDB" id="A7RUR1"/>
<dbReference type="InterPro" id="IPR011989">
    <property type="entry name" value="ARM-like"/>
</dbReference>
<dbReference type="GO" id="GO:0097730">
    <property type="term" value="C:non-motile cilium"/>
    <property type="evidence" value="ECO:0000318"/>
    <property type="project" value="GO_Central"/>
</dbReference>
<evidence type="ECO:0000259" key="2">
    <source>
        <dbReference type="Pfam" id="PF21049"/>
    </source>
</evidence>
<dbReference type="GO" id="GO:0097225">
    <property type="term" value="C:sperm midpiece"/>
    <property type="evidence" value="ECO:0000318"/>
    <property type="project" value="GO_Central"/>
</dbReference>
<dbReference type="InterPro" id="IPR048732">
    <property type="entry name" value="CFA69"/>
</dbReference>
<dbReference type="OMA" id="TINSDLC"/>